<keyword evidence="2" id="KW-0472">Membrane</keyword>
<sequence length="192" mass="20622">MARLKDPRGILTFIFRYLVLHVVFLLGLLLSARADLALYYFFGFMGFFTFIQVLASISRKFLDHGGVLKLVVVLCAIATDVPILWYFGWMLRGLSPNHSDWGLVANWLPFHFIAAIFAWGLREIIHAVKTGGTAEPRNPSGPVVPSRPVDPGASADPSGPIDPGASASPSGSEGADAPTGGPASIDANTDDR</sequence>
<feature type="region of interest" description="Disordered" evidence="1">
    <location>
        <begin position="132"/>
        <end position="192"/>
    </location>
</feature>
<feature type="transmembrane region" description="Helical" evidence="2">
    <location>
        <begin position="67"/>
        <end position="89"/>
    </location>
</feature>
<evidence type="ECO:0000256" key="1">
    <source>
        <dbReference type="SAM" id="MobiDB-lite"/>
    </source>
</evidence>
<reference evidence="3 4" key="1">
    <citation type="submission" date="2012-05" db="EMBL/GenBank/DDBJ databases">
        <authorList>
            <person name="Harkins D.M."/>
            <person name="Madupu R."/>
            <person name="Durkin A.S."/>
            <person name="Torralba M."/>
            <person name="Methe B."/>
            <person name="Sutton G.G."/>
            <person name="Nelson K.E."/>
        </authorList>
    </citation>
    <scope>NUCLEOTIDE SEQUENCE [LARGE SCALE GENOMIC DNA]</scope>
    <source>
        <strain evidence="3 4">F0490</strain>
    </source>
</reference>
<keyword evidence="2" id="KW-0812">Transmembrane</keyword>
<dbReference type="AlphaFoldDB" id="J0MLZ0"/>
<keyword evidence="4" id="KW-1185">Reference proteome</keyword>
<evidence type="ECO:0000313" key="3">
    <source>
        <dbReference type="EMBL" id="EJF35224.1"/>
    </source>
</evidence>
<dbReference type="OrthoDB" id="3260620at2"/>
<protein>
    <submittedName>
        <fullName evidence="3">Uncharacterized protein</fullName>
    </submittedName>
</protein>
<name>J0MLZ0_9ACTO</name>
<dbReference type="EMBL" id="AKFS01000303">
    <property type="protein sequence ID" value="EJF35224.1"/>
    <property type="molecule type" value="Genomic_DNA"/>
</dbReference>
<organism evidence="3 4">
    <name type="scientific">Schaalia georgiae F0490</name>
    <dbReference type="NCBI Taxonomy" id="1125717"/>
    <lineage>
        <taxon>Bacteria</taxon>
        <taxon>Bacillati</taxon>
        <taxon>Actinomycetota</taxon>
        <taxon>Actinomycetes</taxon>
        <taxon>Actinomycetales</taxon>
        <taxon>Actinomycetaceae</taxon>
        <taxon>Schaalia</taxon>
    </lineage>
</organism>
<dbReference type="PATRIC" id="fig|1125717.3.peg.2068"/>
<dbReference type="Proteomes" id="UP000004578">
    <property type="component" value="Unassembled WGS sequence"/>
</dbReference>
<evidence type="ECO:0000313" key="4">
    <source>
        <dbReference type="Proteomes" id="UP000004578"/>
    </source>
</evidence>
<feature type="transmembrane region" description="Helical" evidence="2">
    <location>
        <begin position="101"/>
        <end position="121"/>
    </location>
</feature>
<feature type="transmembrane region" description="Helical" evidence="2">
    <location>
        <begin position="36"/>
        <end position="55"/>
    </location>
</feature>
<evidence type="ECO:0000256" key="2">
    <source>
        <dbReference type="SAM" id="Phobius"/>
    </source>
</evidence>
<dbReference type="RefSeq" id="WP_005873005.1">
    <property type="nucleotide sequence ID" value="NZ_AKFS01000303.1"/>
</dbReference>
<comment type="caution">
    <text evidence="3">The sequence shown here is derived from an EMBL/GenBank/DDBJ whole genome shotgun (WGS) entry which is preliminary data.</text>
</comment>
<accession>J0MLZ0</accession>
<feature type="transmembrane region" description="Helical" evidence="2">
    <location>
        <begin position="9"/>
        <end position="30"/>
    </location>
</feature>
<keyword evidence="2" id="KW-1133">Transmembrane helix</keyword>
<proteinExistence type="predicted"/>
<gene>
    <name evidence="3" type="ORF">HMPREF1317_0743</name>
</gene>
<feature type="compositionally biased region" description="Low complexity" evidence="1">
    <location>
        <begin position="157"/>
        <end position="178"/>
    </location>
</feature>